<evidence type="ECO:0000256" key="10">
    <source>
        <dbReference type="SAM" id="MobiDB-lite"/>
    </source>
</evidence>
<reference evidence="12 13" key="1">
    <citation type="submission" date="2024-07" db="EMBL/GenBank/DDBJ databases">
        <title>Draft sequence of the Neodothiora populina.</title>
        <authorList>
            <person name="Drown D.D."/>
            <person name="Schuette U.S."/>
            <person name="Buechlein A.B."/>
            <person name="Rusch D.R."/>
            <person name="Winton L.W."/>
            <person name="Adams G.A."/>
        </authorList>
    </citation>
    <scope>NUCLEOTIDE SEQUENCE [LARGE SCALE GENOMIC DNA]</scope>
    <source>
        <strain evidence="12 13">CPC 39397</strain>
    </source>
</reference>
<dbReference type="RefSeq" id="XP_069203170.1">
    <property type="nucleotide sequence ID" value="XM_069345340.1"/>
</dbReference>
<sequence>MGSSYHVWSGEFAIAQTSLPAYPLDPAVDDHNLPSADPTKETKVQPFTAPKIVSDFEFEETPHHRQSGSAMAKKRHFAHHGPAALTSELQDPVHARFAQNIPDFPCNLTEHCHFSPPCDKPDCDESTKCFDHNAHDLLPCNSDLSWCQDHFECDDVFPCEGDVCNFDFADCNLFPCTDTCHEAECHEPQHAKDCNSACATVACSDPQCDEGVLYCCLSDICPHKVQDCHKPCVQDCQLPHTHCHAPLPQPCQQPCNVDQFSSCSLVSQDSMSASTISTPHTDLSETLPTPTNLHFQSLVEAAATQAFLNASSGHGWGMSPTDDGFPSQRKRRKIDMKSNEQAMYEAKVMEQTFAKPDGGLADTWQDYGYHFAGDLLLTGPSTLSTASSQHHARPQSVAISYHVESVPPEGLTCRWHDEITGICNTTFTSCEDFHNHVKEHTSTLVGNRGSNRDYKCRWLGCDKTDPFGTKNHLDRHMQNHTGFKPFACNICGHRCVTHQQLTNHMTTHTRSKPFVCDFPGCTKSFSVKTALSTHKRTHTNDKPFGCRFCGDKYADSSNLSKHRKTVHEDERTSIPCPEAGCTYRDSRCQRLERHCREKAHGTALYADPMKWAEYTSKWKRKPSASVVGNNRSRAASVAGSSSIGVSVG</sequence>
<evidence type="ECO:0000313" key="12">
    <source>
        <dbReference type="EMBL" id="KAL1306898.1"/>
    </source>
</evidence>
<comment type="caution">
    <text evidence="12">The sequence shown here is derived from an EMBL/GenBank/DDBJ whole genome shotgun (WGS) entry which is preliminary data.</text>
</comment>
<organism evidence="12 13">
    <name type="scientific">Neodothiora populina</name>
    <dbReference type="NCBI Taxonomy" id="2781224"/>
    <lineage>
        <taxon>Eukaryota</taxon>
        <taxon>Fungi</taxon>
        <taxon>Dikarya</taxon>
        <taxon>Ascomycota</taxon>
        <taxon>Pezizomycotina</taxon>
        <taxon>Dothideomycetes</taxon>
        <taxon>Dothideomycetidae</taxon>
        <taxon>Dothideales</taxon>
        <taxon>Dothioraceae</taxon>
        <taxon>Neodothiora</taxon>
    </lineage>
</organism>
<protein>
    <recommendedName>
        <fullName evidence="11">C2H2-type domain-containing protein</fullName>
    </recommendedName>
</protein>
<keyword evidence="2" id="KW-0479">Metal-binding</keyword>
<dbReference type="GeneID" id="95979241"/>
<keyword evidence="5" id="KW-0862">Zinc</keyword>
<feature type="domain" description="C2H2-type" evidence="11">
    <location>
        <begin position="544"/>
        <end position="572"/>
    </location>
</feature>
<keyword evidence="8" id="KW-0539">Nucleus</keyword>
<gene>
    <name evidence="12" type="ORF">AAFC00_005542</name>
</gene>
<evidence type="ECO:0000256" key="7">
    <source>
        <dbReference type="ARBA" id="ARBA00023163"/>
    </source>
</evidence>
<keyword evidence="4 9" id="KW-0863">Zinc-finger</keyword>
<keyword evidence="6" id="KW-0805">Transcription regulation</keyword>
<dbReference type="PANTHER" id="PTHR47772">
    <property type="entry name" value="ZINC FINGER PROTEIN 200"/>
    <property type="match status" value="1"/>
</dbReference>
<keyword evidence="7" id="KW-0804">Transcription</keyword>
<evidence type="ECO:0000313" key="13">
    <source>
        <dbReference type="Proteomes" id="UP001562354"/>
    </source>
</evidence>
<evidence type="ECO:0000256" key="4">
    <source>
        <dbReference type="ARBA" id="ARBA00022771"/>
    </source>
</evidence>
<feature type="domain" description="C2H2-type" evidence="11">
    <location>
        <begin position="454"/>
        <end position="485"/>
    </location>
</feature>
<feature type="domain" description="C2H2-type" evidence="11">
    <location>
        <begin position="514"/>
        <end position="543"/>
    </location>
</feature>
<feature type="domain" description="C2H2-type" evidence="11">
    <location>
        <begin position="486"/>
        <end position="513"/>
    </location>
</feature>
<dbReference type="InterPro" id="IPR036236">
    <property type="entry name" value="Znf_C2H2_sf"/>
</dbReference>
<evidence type="ECO:0000256" key="6">
    <source>
        <dbReference type="ARBA" id="ARBA00023015"/>
    </source>
</evidence>
<dbReference type="SUPFAM" id="SSF57667">
    <property type="entry name" value="beta-beta-alpha zinc fingers"/>
    <property type="match status" value="3"/>
</dbReference>
<proteinExistence type="predicted"/>
<dbReference type="Proteomes" id="UP001562354">
    <property type="component" value="Unassembled WGS sequence"/>
</dbReference>
<evidence type="ECO:0000256" key="1">
    <source>
        <dbReference type="ARBA" id="ARBA00004123"/>
    </source>
</evidence>
<evidence type="ECO:0000256" key="3">
    <source>
        <dbReference type="ARBA" id="ARBA00022737"/>
    </source>
</evidence>
<dbReference type="PROSITE" id="PS50157">
    <property type="entry name" value="ZINC_FINGER_C2H2_2"/>
    <property type="match status" value="4"/>
</dbReference>
<evidence type="ECO:0000256" key="9">
    <source>
        <dbReference type="PROSITE-ProRule" id="PRU00042"/>
    </source>
</evidence>
<evidence type="ECO:0000256" key="2">
    <source>
        <dbReference type="ARBA" id="ARBA00022723"/>
    </source>
</evidence>
<dbReference type="InterPro" id="IPR013087">
    <property type="entry name" value="Znf_C2H2_type"/>
</dbReference>
<keyword evidence="3" id="KW-0677">Repeat</keyword>
<evidence type="ECO:0000259" key="11">
    <source>
        <dbReference type="PROSITE" id="PS50157"/>
    </source>
</evidence>
<dbReference type="EMBL" id="JBFMKM010000004">
    <property type="protein sequence ID" value="KAL1306898.1"/>
    <property type="molecule type" value="Genomic_DNA"/>
</dbReference>
<evidence type="ECO:0000256" key="8">
    <source>
        <dbReference type="ARBA" id="ARBA00023242"/>
    </source>
</evidence>
<keyword evidence="13" id="KW-1185">Reference proteome</keyword>
<feature type="region of interest" description="Disordered" evidence="10">
    <location>
        <begin position="312"/>
        <end position="332"/>
    </location>
</feature>
<evidence type="ECO:0000256" key="5">
    <source>
        <dbReference type="ARBA" id="ARBA00022833"/>
    </source>
</evidence>
<comment type="subcellular location">
    <subcellularLocation>
        <location evidence="1">Nucleus</location>
    </subcellularLocation>
</comment>
<dbReference type="PANTHER" id="PTHR47772:SF13">
    <property type="entry name" value="GASTRULA ZINC FINGER PROTEIN XLCGF49.1-LIKE-RELATED"/>
    <property type="match status" value="1"/>
</dbReference>
<dbReference type="InterPro" id="IPR050636">
    <property type="entry name" value="C2H2-ZF_domain-containing"/>
</dbReference>
<name>A0ABR3PL81_9PEZI</name>
<dbReference type="PROSITE" id="PS00028">
    <property type="entry name" value="ZINC_FINGER_C2H2_1"/>
    <property type="match status" value="3"/>
</dbReference>
<dbReference type="SMART" id="SM00355">
    <property type="entry name" value="ZnF_C2H2"/>
    <property type="match status" value="6"/>
</dbReference>
<accession>A0ABR3PL81</accession>
<dbReference type="Gene3D" id="3.30.160.60">
    <property type="entry name" value="Classic Zinc Finger"/>
    <property type="match status" value="4"/>
</dbReference>